<feature type="region of interest" description="Disordered" evidence="1">
    <location>
        <begin position="1"/>
        <end position="22"/>
    </location>
</feature>
<evidence type="ECO:0000256" key="1">
    <source>
        <dbReference type="SAM" id="MobiDB-lite"/>
    </source>
</evidence>
<name>A0AAD2FG18_9STRA</name>
<feature type="region of interest" description="Disordered" evidence="1">
    <location>
        <begin position="296"/>
        <end position="324"/>
    </location>
</feature>
<evidence type="ECO:0000313" key="4">
    <source>
        <dbReference type="EMBL" id="CAJ1938070.1"/>
    </source>
</evidence>
<feature type="domain" description="EDRF1 N-terminal" evidence="3">
    <location>
        <begin position="329"/>
        <end position="449"/>
    </location>
</feature>
<comment type="caution">
    <text evidence="4">The sequence shown here is derived from an EMBL/GenBank/DDBJ whole genome shotgun (WGS) entry which is preliminary data.</text>
</comment>
<dbReference type="InterPro" id="IPR056582">
    <property type="entry name" value="EDRF1_N"/>
</dbReference>
<dbReference type="PANTHER" id="PTHR15000:SF1">
    <property type="entry name" value="ERYTHROID DIFFERENTIATION-RELATED FACTOR 1"/>
    <property type="match status" value="1"/>
</dbReference>
<feature type="region of interest" description="Disordered" evidence="1">
    <location>
        <begin position="524"/>
        <end position="594"/>
    </location>
</feature>
<dbReference type="EMBL" id="CAKOGP040000668">
    <property type="protein sequence ID" value="CAJ1938070.1"/>
    <property type="molecule type" value="Genomic_DNA"/>
</dbReference>
<dbReference type="Proteomes" id="UP001295423">
    <property type="component" value="Unassembled WGS sequence"/>
</dbReference>
<feature type="region of interest" description="Disordered" evidence="1">
    <location>
        <begin position="91"/>
        <end position="116"/>
    </location>
</feature>
<dbReference type="PANTHER" id="PTHR15000">
    <property type="entry name" value="ERYTHROID DIFFERENTIATION-RELATED FACTOR 1"/>
    <property type="match status" value="1"/>
</dbReference>
<dbReference type="GO" id="GO:0045893">
    <property type="term" value="P:positive regulation of DNA-templated transcription"/>
    <property type="evidence" value="ECO:0007669"/>
    <property type="project" value="TreeGrafter"/>
</dbReference>
<feature type="compositionally biased region" description="Polar residues" evidence="1">
    <location>
        <begin position="577"/>
        <end position="590"/>
    </location>
</feature>
<accession>A0AAD2FG18</accession>
<feature type="region of interest" description="Disordered" evidence="1">
    <location>
        <begin position="248"/>
        <end position="276"/>
    </location>
</feature>
<evidence type="ECO:0000259" key="2">
    <source>
        <dbReference type="Pfam" id="PF23723"/>
    </source>
</evidence>
<protein>
    <submittedName>
        <fullName evidence="4">Uncharacterized protein</fullName>
    </submittedName>
</protein>
<evidence type="ECO:0000313" key="5">
    <source>
        <dbReference type="Proteomes" id="UP001295423"/>
    </source>
</evidence>
<dbReference type="Pfam" id="PF23723">
    <property type="entry name" value="TPR_EDRF1"/>
    <property type="match status" value="1"/>
</dbReference>
<feature type="compositionally biased region" description="Polar residues" evidence="1">
    <location>
        <begin position="543"/>
        <end position="554"/>
    </location>
</feature>
<dbReference type="Pfam" id="PF23788">
    <property type="entry name" value="EDRF1_N"/>
    <property type="match status" value="1"/>
</dbReference>
<organism evidence="4 5">
    <name type="scientific">Cylindrotheca closterium</name>
    <dbReference type="NCBI Taxonomy" id="2856"/>
    <lineage>
        <taxon>Eukaryota</taxon>
        <taxon>Sar</taxon>
        <taxon>Stramenopiles</taxon>
        <taxon>Ochrophyta</taxon>
        <taxon>Bacillariophyta</taxon>
        <taxon>Bacillariophyceae</taxon>
        <taxon>Bacillariophycidae</taxon>
        <taxon>Bacillariales</taxon>
        <taxon>Bacillariaceae</taxon>
        <taxon>Cylindrotheca</taxon>
    </lineage>
</organism>
<feature type="region of interest" description="Disordered" evidence="1">
    <location>
        <begin position="622"/>
        <end position="662"/>
    </location>
</feature>
<sequence length="1251" mass="139839">MTTTQHDQTKNESTLSIVPNQGITATTSSNTVQQNDETSTNACQPQQSLDFIGTAHAVKSLFSVPHHASDQPLCLAVHNIDGTLIIDNTNLELDSQEPQEKDEASRRIPGQEASYINGEASCKSSSSLVLSPKIERSLQSKKNPQAEALQHLAGILKQAKQHEGSDSSSSVLDNYSKPVREYIQWKFKDMDFLVGSDNIVVKPEGKQKPVSIRIEEVNKLRALLKESKDESQRQKIVEELTRKEREERSYAQALVQQQQKENVEKGNGRNGPHQFSSDMLDQVALQTCIVPSQGPYGSVLNGSSSPMNSVSPESSSSQPPTGSSPVSVVLDTYLDNIMANIPQLALCLEEKGILRSVKLLQTEDIPSMMLHSKTLDTSTPIDTVISSESEDDLFSPEIMEMNASALLRFLKANCTSNNSTYLLRRDPGNGPNNIQLYDISSISSQRQKKWIWWLATMSYRFALRLRHLEWTIQDMPPMRRRAFRTRQRSLCQTTLDLLQDLFDMEGSAHEPMVASVREHMADSFLGETKEESSSSDSSRRTSPIRQRPSSPTLAPQSPVPVLPQSPTLSPTFGPSKPKNSTVPQGQSSPHQPYANVSVDSLNKAQDHLGRGIKVLGPVLAKYMEPPEDNSNASKEKPIRRRKRSGPGNNLNSENTEKTGDPPPAIAVQLFGLHYKAVNVSLRLADYHLQNYFSSSAMQELRNAARRMAKLAFLQKYITSPDVWIQRLQLQYIWLWEHCGHFARSFASDGLWRDRGHACGDDVISLLRDVDDAFSFQAYCKHFEMTLNDPFPQLTKGMVSLQSLSAIVRPFRLEQYNGEKYIEAAIAVLSKQGQLLRDKRQVLVASCISYSRAILALQNILEGVDSPETTSRQESTKIKPFVLDLLQKRLGDACNETGKALLDALRKLLTGSSDSNTESTNLAARVLLDSAEFWFDYGLEAFSQCKDLRNLALLRCNLCQCYKLRTNTGFVEKANAASHVESCLEKACHHLEAAHEAMGQRDVDPMTWDMVSEELAATFLVLAVRRRQSLLGGGNTPILFQSLRLNPGKERSILEPMEKALKIYEQSGNAHQAAAVHYQLALTNSKVWTCQRDESKTREKLSAAFQHYNMAFHYFSTSLRGNEPTFVLLCLDLASLYAAVSGEECLMKALSTCLDTYEVFSQESVEPVLKTNKQAKDWLENMKTLADSVEERVFKLLRNLNKLEGQKYKDGYRAGLTAKMTASQEQEEGDPRAASLFTLHRVLIAIRATFND</sequence>
<gene>
    <name evidence="4" type="ORF">CYCCA115_LOCUS5959</name>
</gene>
<evidence type="ECO:0000259" key="3">
    <source>
        <dbReference type="Pfam" id="PF23788"/>
    </source>
</evidence>
<reference evidence="4" key="1">
    <citation type="submission" date="2023-08" db="EMBL/GenBank/DDBJ databases">
        <authorList>
            <person name="Audoor S."/>
            <person name="Bilcke G."/>
        </authorList>
    </citation>
    <scope>NUCLEOTIDE SEQUENCE</scope>
</reference>
<proteinExistence type="predicted"/>
<keyword evidence="5" id="KW-1185">Reference proteome</keyword>
<dbReference type="AlphaFoldDB" id="A0AAD2FG18"/>
<dbReference type="InterPro" id="IPR056583">
    <property type="entry name" value="EDRF1_TPR"/>
</dbReference>
<feature type="compositionally biased region" description="Low complexity" evidence="1">
    <location>
        <begin position="303"/>
        <end position="324"/>
    </location>
</feature>
<feature type="domain" description="EDRF1 TPR repeats region" evidence="2">
    <location>
        <begin position="885"/>
        <end position="1116"/>
    </location>
</feature>